<feature type="signal peptide" evidence="3">
    <location>
        <begin position="1"/>
        <end position="19"/>
    </location>
</feature>
<evidence type="ECO:0000256" key="3">
    <source>
        <dbReference type="RuleBase" id="RU361235"/>
    </source>
</evidence>
<dbReference type="OrthoDB" id="408631at2759"/>
<evidence type="ECO:0000256" key="1">
    <source>
        <dbReference type="ARBA" id="ARBA00005964"/>
    </source>
</evidence>
<dbReference type="InterPro" id="IPR050654">
    <property type="entry name" value="AChE-related_enzymes"/>
</dbReference>
<dbReference type="PANTHER" id="PTHR43918">
    <property type="entry name" value="ACETYLCHOLINESTERASE"/>
    <property type="match status" value="1"/>
</dbReference>
<keyword evidence="6" id="KW-1185">Reference proteome</keyword>
<keyword evidence="2 3" id="KW-0378">Hydrolase</keyword>
<dbReference type="AlphaFoldDB" id="A0A9P4HCD5"/>
<comment type="caution">
    <text evidence="5">The sequence shown here is derived from an EMBL/GenBank/DDBJ whole genome shotgun (WGS) entry which is preliminary data.</text>
</comment>
<dbReference type="Pfam" id="PF00135">
    <property type="entry name" value="COesterase"/>
    <property type="match status" value="1"/>
</dbReference>
<reference evidence="5" key="1">
    <citation type="journal article" date="2020" name="Stud. Mycol.">
        <title>101 Dothideomycetes genomes: a test case for predicting lifestyles and emergence of pathogens.</title>
        <authorList>
            <person name="Haridas S."/>
            <person name="Albert R."/>
            <person name="Binder M."/>
            <person name="Bloem J."/>
            <person name="Labutti K."/>
            <person name="Salamov A."/>
            <person name="Andreopoulos B."/>
            <person name="Baker S."/>
            <person name="Barry K."/>
            <person name="Bills G."/>
            <person name="Bluhm B."/>
            <person name="Cannon C."/>
            <person name="Castanera R."/>
            <person name="Culley D."/>
            <person name="Daum C."/>
            <person name="Ezra D."/>
            <person name="Gonzalez J."/>
            <person name="Henrissat B."/>
            <person name="Kuo A."/>
            <person name="Liang C."/>
            <person name="Lipzen A."/>
            <person name="Lutzoni F."/>
            <person name="Magnuson J."/>
            <person name="Mondo S."/>
            <person name="Nolan M."/>
            <person name="Ohm R."/>
            <person name="Pangilinan J."/>
            <person name="Park H.-J."/>
            <person name="Ramirez L."/>
            <person name="Alfaro M."/>
            <person name="Sun H."/>
            <person name="Tritt A."/>
            <person name="Yoshinaga Y."/>
            <person name="Zwiers L.-H."/>
            <person name="Turgeon B."/>
            <person name="Goodwin S."/>
            <person name="Spatafora J."/>
            <person name="Crous P."/>
            <person name="Grigoriev I."/>
        </authorList>
    </citation>
    <scope>NUCLEOTIDE SEQUENCE</scope>
    <source>
        <strain evidence="5">CBS 110217</strain>
    </source>
</reference>
<evidence type="ECO:0000259" key="4">
    <source>
        <dbReference type="Pfam" id="PF00135"/>
    </source>
</evidence>
<dbReference type="Proteomes" id="UP000799777">
    <property type="component" value="Unassembled WGS sequence"/>
</dbReference>
<dbReference type="InterPro" id="IPR019826">
    <property type="entry name" value="Carboxylesterase_B_AS"/>
</dbReference>
<name>A0A9P4HCD5_9PLEO</name>
<dbReference type="EC" id="3.1.1.-" evidence="3"/>
<dbReference type="EMBL" id="ML978187">
    <property type="protein sequence ID" value="KAF2030772.1"/>
    <property type="molecule type" value="Genomic_DNA"/>
</dbReference>
<organism evidence="5 6">
    <name type="scientific">Setomelanomma holmii</name>
    <dbReference type="NCBI Taxonomy" id="210430"/>
    <lineage>
        <taxon>Eukaryota</taxon>
        <taxon>Fungi</taxon>
        <taxon>Dikarya</taxon>
        <taxon>Ascomycota</taxon>
        <taxon>Pezizomycotina</taxon>
        <taxon>Dothideomycetes</taxon>
        <taxon>Pleosporomycetidae</taxon>
        <taxon>Pleosporales</taxon>
        <taxon>Pleosporineae</taxon>
        <taxon>Phaeosphaeriaceae</taxon>
        <taxon>Setomelanomma</taxon>
    </lineage>
</organism>
<evidence type="ECO:0000313" key="6">
    <source>
        <dbReference type="Proteomes" id="UP000799777"/>
    </source>
</evidence>
<gene>
    <name evidence="5" type="ORF">EK21DRAFT_64908</name>
</gene>
<feature type="chain" id="PRO_5040542357" description="Carboxylic ester hydrolase" evidence="3">
    <location>
        <begin position="20"/>
        <end position="575"/>
    </location>
</feature>
<proteinExistence type="inferred from homology"/>
<protein>
    <recommendedName>
        <fullName evidence="3">Carboxylic ester hydrolase</fullName>
        <ecNumber evidence="3">3.1.1.-</ecNumber>
    </recommendedName>
</protein>
<keyword evidence="3" id="KW-0732">Signal</keyword>
<feature type="domain" description="Carboxylesterase type B" evidence="4">
    <location>
        <begin position="35"/>
        <end position="525"/>
    </location>
</feature>
<dbReference type="InterPro" id="IPR002018">
    <property type="entry name" value="CarbesteraseB"/>
</dbReference>
<dbReference type="SUPFAM" id="SSF53474">
    <property type="entry name" value="alpha/beta-Hydrolases"/>
    <property type="match status" value="1"/>
</dbReference>
<comment type="similarity">
    <text evidence="1 3">Belongs to the type-B carboxylesterase/lipase family.</text>
</comment>
<dbReference type="PROSITE" id="PS00122">
    <property type="entry name" value="CARBOXYLESTERASE_B_1"/>
    <property type="match status" value="1"/>
</dbReference>
<sequence>MRIPKILFLAGAVAVAASTLEVRHSSSSITYTGLQRDDDIEVFLGIPYAKDTSGKNRFKPPRPFEPTRGEVIDGTKAGPACPQPLGQLSPPLALVNITEVSEDCLNLNIARPKMEGGPKNLPVMVWIHGGSFWYGSKDEPTTAPDGLIRQSVLNGAPVMHVSLNYRLGFFGFAQSETLKGEGSENAGLRDQRLAIEWVRDHIVFFGGDPENITILGQSSGGLAVGMQILAYGGTKPLPFQRGSAQSQSNEPGITANFTIDAMTVLAQNVSCLGDDVHSPDVITCLRHKDTDTLLEAAIATYASDIAHNIGDIWLPVVDGDFLPDAPSKLIAGGRFGNATFMTGWTQSDLNFYTNTSIATAQDTYDFIRAYLPGLTEDQLEDLLNLYPHDEFEPGVNLTSEFYRSARIFRDILMVCPSLHYGRAVAAKHESAVYHYNFNQTIVGPIVDALNNVSGLGVGHTSEFAYVFDTFQAYNSTEHPVYPSASDYQLMERASRSWSSFAATGDPTYAGVDRMAHDTVREWQTAYEGTSEAGPFIMTVGGPHEELSPAGGPPEQRLDERCGFLNDPAIIAALAY</sequence>
<dbReference type="GO" id="GO:0052689">
    <property type="term" value="F:carboxylic ester hydrolase activity"/>
    <property type="evidence" value="ECO:0007669"/>
    <property type="project" value="TreeGrafter"/>
</dbReference>
<accession>A0A9P4HCD5</accession>
<evidence type="ECO:0000313" key="5">
    <source>
        <dbReference type="EMBL" id="KAF2030772.1"/>
    </source>
</evidence>
<dbReference type="InterPro" id="IPR029058">
    <property type="entry name" value="AB_hydrolase_fold"/>
</dbReference>
<dbReference type="PANTHER" id="PTHR43918:SF4">
    <property type="entry name" value="CARBOXYLIC ESTER HYDROLASE"/>
    <property type="match status" value="1"/>
</dbReference>
<dbReference type="Gene3D" id="3.40.50.1820">
    <property type="entry name" value="alpha/beta hydrolase"/>
    <property type="match status" value="1"/>
</dbReference>
<evidence type="ECO:0000256" key="2">
    <source>
        <dbReference type="ARBA" id="ARBA00022801"/>
    </source>
</evidence>